<dbReference type="GO" id="GO:0051666">
    <property type="term" value="P:actin cortical patch localization"/>
    <property type="evidence" value="ECO:0007669"/>
    <property type="project" value="TreeGrafter"/>
</dbReference>
<keyword evidence="3" id="KW-0472">Membrane</keyword>
<evidence type="ECO:0000256" key="2">
    <source>
        <dbReference type="SAM" id="MobiDB-lite"/>
    </source>
</evidence>
<dbReference type="GO" id="GO:0030479">
    <property type="term" value="C:actin cortical patch"/>
    <property type="evidence" value="ECO:0007669"/>
    <property type="project" value="TreeGrafter"/>
</dbReference>
<dbReference type="AlphaFoldDB" id="A0A1V8SRB9"/>
<feature type="transmembrane region" description="Helical" evidence="3">
    <location>
        <begin position="450"/>
        <end position="471"/>
    </location>
</feature>
<dbReference type="STRING" id="1507870.A0A1V8SRB9"/>
<feature type="domain" description="SPIN90/Ldb17 leucine-rich" evidence="4">
    <location>
        <begin position="733"/>
        <end position="891"/>
    </location>
</feature>
<feature type="transmembrane region" description="Helical" evidence="3">
    <location>
        <begin position="299"/>
        <end position="320"/>
    </location>
</feature>
<keyword evidence="3" id="KW-1133">Transmembrane helix</keyword>
<evidence type="ECO:0000313" key="5">
    <source>
        <dbReference type="EMBL" id="OQO01706.1"/>
    </source>
</evidence>
<dbReference type="GO" id="GO:0006897">
    <property type="term" value="P:endocytosis"/>
    <property type="evidence" value="ECO:0007669"/>
    <property type="project" value="TreeGrafter"/>
</dbReference>
<evidence type="ECO:0000313" key="6">
    <source>
        <dbReference type="Proteomes" id="UP000192596"/>
    </source>
</evidence>
<dbReference type="EMBL" id="NAJO01000030">
    <property type="protein sequence ID" value="OQO01706.1"/>
    <property type="molecule type" value="Genomic_DNA"/>
</dbReference>
<evidence type="ECO:0000259" key="4">
    <source>
        <dbReference type="Pfam" id="PF09431"/>
    </source>
</evidence>
<feature type="transmembrane region" description="Helical" evidence="3">
    <location>
        <begin position="483"/>
        <end position="503"/>
    </location>
</feature>
<organism evidence="5 6">
    <name type="scientific">Cryoendolithus antarcticus</name>
    <dbReference type="NCBI Taxonomy" id="1507870"/>
    <lineage>
        <taxon>Eukaryota</taxon>
        <taxon>Fungi</taxon>
        <taxon>Dikarya</taxon>
        <taxon>Ascomycota</taxon>
        <taxon>Pezizomycotina</taxon>
        <taxon>Dothideomycetes</taxon>
        <taxon>Dothideomycetidae</taxon>
        <taxon>Cladosporiales</taxon>
        <taxon>Cladosporiaceae</taxon>
        <taxon>Cryoendolithus</taxon>
    </lineage>
</organism>
<dbReference type="GO" id="GO:0071933">
    <property type="term" value="F:Arp2/3 complex binding"/>
    <property type="evidence" value="ECO:0007669"/>
    <property type="project" value="TreeGrafter"/>
</dbReference>
<evidence type="ECO:0000256" key="1">
    <source>
        <dbReference type="ARBA" id="ARBA00004141"/>
    </source>
</evidence>
<feature type="transmembrane region" description="Helical" evidence="3">
    <location>
        <begin position="180"/>
        <end position="204"/>
    </location>
</feature>
<feature type="transmembrane region" description="Helical" evidence="3">
    <location>
        <begin position="354"/>
        <end position="372"/>
    </location>
</feature>
<name>A0A1V8SRB9_9PEZI</name>
<keyword evidence="6" id="KW-1185">Reference proteome</keyword>
<dbReference type="InterPro" id="IPR011701">
    <property type="entry name" value="MFS"/>
</dbReference>
<protein>
    <recommendedName>
        <fullName evidence="4">SPIN90/Ldb17 leucine-rich domain-containing protein</fullName>
    </recommendedName>
</protein>
<dbReference type="Pfam" id="PF09431">
    <property type="entry name" value="SPIN90_LRD"/>
    <property type="match status" value="1"/>
</dbReference>
<dbReference type="GO" id="GO:0000147">
    <property type="term" value="P:actin cortical patch assembly"/>
    <property type="evidence" value="ECO:0007669"/>
    <property type="project" value="TreeGrafter"/>
</dbReference>
<dbReference type="InterPro" id="IPR030125">
    <property type="entry name" value="SPIN90/Ldb17"/>
</dbReference>
<dbReference type="Pfam" id="PF07690">
    <property type="entry name" value="MFS_1"/>
    <property type="match status" value="2"/>
</dbReference>
<feature type="compositionally biased region" description="Basic and acidic residues" evidence="2">
    <location>
        <begin position="1"/>
        <end position="20"/>
    </location>
</feature>
<keyword evidence="3" id="KW-0812">Transmembrane</keyword>
<feature type="transmembrane region" description="Helical" evidence="3">
    <location>
        <begin position="216"/>
        <end position="239"/>
    </location>
</feature>
<dbReference type="GO" id="GO:0022857">
    <property type="term" value="F:transmembrane transporter activity"/>
    <property type="evidence" value="ECO:0007669"/>
    <property type="project" value="InterPro"/>
</dbReference>
<comment type="subcellular location">
    <subcellularLocation>
        <location evidence="1">Membrane</location>
        <topology evidence="1">Multi-pass membrane protein</topology>
    </subcellularLocation>
</comment>
<dbReference type="SUPFAM" id="SSF103473">
    <property type="entry name" value="MFS general substrate transporter"/>
    <property type="match status" value="1"/>
</dbReference>
<dbReference type="OrthoDB" id="445362at2759"/>
<dbReference type="InParanoid" id="A0A1V8SRB9"/>
<dbReference type="PANTHER" id="PTHR13357:SF1">
    <property type="entry name" value="NCK-INTERACTING PROTEIN WITH SH3 DOMAIN"/>
    <property type="match status" value="1"/>
</dbReference>
<proteinExistence type="predicted"/>
<feature type="transmembrane region" description="Helical" evidence="3">
    <location>
        <begin position="74"/>
        <end position="97"/>
    </location>
</feature>
<evidence type="ECO:0000256" key="3">
    <source>
        <dbReference type="SAM" id="Phobius"/>
    </source>
</evidence>
<reference evidence="6" key="1">
    <citation type="submission" date="2017-03" db="EMBL/GenBank/DDBJ databases">
        <title>Genomes of endolithic fungi from Antarctica.</title>
        <authorList>
            <person name="Coleine C."/>
            <person name="Masonjones S."/>
            <person name="Stajich J.E."/>
        </authorList>
    </citation>
    <scope>NUCLEOTIDE SEQUENCE [LARGE SCALE GENOMIC DNA]</scope>
    <source>
        <strain evidence="6">CCFEE 5527</strain>
    </source>
</reference>
<feature type="transmembrane region" description="Helical" evidence="3">
    <location>
        <begin position="117"/>
        <end position="137"/>
    </location>
</feature>
<feature type="transmembrane region" description="Helical" evidence="3">
    <location>
        <begin position="149"/>
        <end position="168"/>
    </location>
</feature>
<comment type="caution">
    <text evidence="5">The sequence shown here is derived from an EMBL/GenBank/DDBJ whole genome shotgun (WGS) entry which is preliminary data.</text>
</comment>
<sequence>MDTTDKVDFEKSARTSRQDSRSSSLGPPSPRQIEAAQCIAIEEPSEKAPVSIPPVNECTSSVAQPAWPRNPRAYLSLICGFFLSVAHMFNSWGIVNAQGTYQSYYNQHLLPVGERSLAWTNFLGATQCFIVLGLSGVVGRILDAGHIKWLIVIGSALLITSTFSLSAACGNGGPGEGNYWYIWLAQSVGSGLGMSCFFVSSSWVACTWFKKTKSFAVGFVASGAAVAGLVYTMMFKFLLAGEGTNFNNAQRWTSVLTALTCVVALLCCRPNPKHPKREVEKWLRLETFVDMDAFKNRSFVLFLAAISFLFLGFYVVFFNIEEWAAYGGLGRRDEIPGSFQVDIPNEVQNDAIRTFWLLAIMNICSILGRVSAGFFGDIFGAVKVHAVVTTITSLLCLLMWPFVIVVNATIAFVVIFGAFSGAVIGLPPASISDILGKDPVEQAKLGQWVGMLYTAAAIPAMIGPPVAGYLIEVTGHNFLTIQLWSGFCLLMAAVCMAAAAMCTKESQILERLRRARRYSVASLVNFATRNNSKETQATAEASPAAKEMDISLVSNGLENEQQFWEGLEEIFATDVETYEHIDDTLRAFLDFAATHKQKYLLSEYEYARYVYMLLDSPLFAAQGDYIRRQILYCLLQDDDVDTLHLSAAIFLFDGRSNEAAFEMMLHEGAFTRLAELIRDRKDDHNGLHRLMLELMFEMARIQKLKGDDLAMIDDTFVLDLFKMIEQLSDDAEDPFHYPIIRVLLVLNEQYMCFANEPSSPEGFSTPMTNRVLKLLSLHGPLYRTFGENLILLLNRETSLGPQLLILKLLYLLFTTTATFEYFYTNDLHVLVDVIVRNLLDLDSSCSSPDKDSGGDDADGQTALRHTYLRVLCPLLKNTQLAREGNHYKREEVRRTLYLLIHRSSAHFAPVDATVVRLALRIKQIDWLHEEGDEQEDDLDRKLAEVAPTETLLAQKLLGMSVTVGGESSLSVHEVSSKMTKVKPSVPAPRRKRTKNANGEHMEASGVNHGSLEVPVLIQSHVSGERSPFADDSEEV</sequence>
<dbReference type="GO" id="GO:0016020">
    <property type="term" value="C:membrane"/>
    <property type="evidence" value="ECO:0007669"/>
    <property type="project" value="UniProtKB-SubCell"/>
</dbReference>
<dbReference type="InterPro" id="IPR018556">
    <property type="entry name" value="SPIN90/Ldb17_LRD"/>
</dbReference>
<feature type="transmembrane region" description="Helical" evidence="3">
    <location>
        <begin position="251"/>
        <end position="268"/>
    </location>
</feature>
<gene>
    <name evidence="5" type="ORF">B0A48_12743</name>
</gene>
<feature type="region of interest" description="Disordered" evidence="2">
    <location>
        <begin position="1"/>
        <end position="31"/>
    </location>
</feature>
<dbReference type="Gene3D" id="1.20.1250.20">
    <property type="entry name" value="MFS general substrate transporter like domains"/>
    <property type="match status" value="1"/>
</dbReference>
<dbReference type="PANTHER" id="PTHR13357">
    <property type="entry name" value="SH3 ADAPTER PROTEIN SPIN90 NCK INTERACTING PROTEIN WITH SH3 DOMAIN"/>
    <property type="match status" value="1"/>
</dbReference>
<feature type="region of interest" description="Disordered" evidence="2">
    <location>
        <begin position="973"/>
        <end position="1008"/>
    </location>
</feature>
<accession>A0A1V8SRB9</accession>
<dbReference type="InterPro" id="IPR036259">
    <property type="entry name" value="MFS_trans_sf"/>
</dbReference>
<dbReference type="Proteomes" id="UP000192596">
    <property type="component" value="Unassembled WGS sequence"/>
</dbReference>